<name>A0ABX9RTF6_9ENTR</name>
<dbReference type="Proteomes" id="UP000267341">
    <property type="component" value="Unassembled WGS sequence"/>
</dbReference>
<accession>A0ABX9RTF6</accession>
<evidence type="ECO:0000313" key="3">
    <source>
        <dbReference type="Proteomes" id="UP000267341"/>
    </source>
</evidence>
<keyword evidence="1" id="KW-1133">Transmembrane helix</keyword>
<keyword evidence="3" id="KW-1185">Reference proteome</keyword>
<proteinExistence type="predicted"/>
<dbReference type="EMBL" id="RBIZ01000007">
    <property type="protein sequence ID" value="RKR53207.1"/>
    <property type="molecule type" value="Genomic_DNA"/>
</dbReference>
<feature type="non-terminal residue" evidence="2">
    <location>
        <position position="1"/>
    </location>
</feature>
<protein>
    <submittedName>
        <fullName evidence="2">Uncharacterized protein</fullName>
    </submittedName>
</protein>
<evidence type="ECO:0000313" key="2">
    <source>
        <dbReference type="EMBL" id="RKR53207.1"/>
    </source>
</evidence>
<organism evidence="2 3">
    <name type="scientific">Yokenella regensburgei</name>
    <dbReference type="NCBI Taxonomy" id="158877"/>
    <lineage>
        <taxon>Bacteria</taxon>
        <taxon>Pseudomonadati</taxon>
        <taxon>Pseudomonadota</taxon>
        <taxon>Gammaproteobacteria</taxon>
        <taxon>Enterobacterales</taxon>
        <taxon>Enterobacteriaceae</taxon>
        <taxon>Yokenella</taxon>
    </lineage>
</organism>
<sequence length="51" mass="5738">VSCLLLSPLFLSPYFVALLLIQFHVPDYTTIDLRMPDGTIHCILCIFDGVL</sequence>
<evidence type="ECO:0000256" key="1">
    <source>
        <dbReference type="SAM" id="Phobius"/>
    </source>
</evidence>
<gene>
    <name evidence="2" type="ORF">C7387_4348</name>
</gene>
<reference evidence="2 3" key="1">
    <citation type="submission" date="2018-10" db="EMBL/GenBank/DDBJ databases">
        <title>Genomic Encyclopedia of Type Strains, Phase IV (KMG-IV): sequencing the most valuable type-strain genomes for metagenomic binning, comparative biology and taxonomic classification.</title>
        <authorList>
            <person name="Goeker M."/>
        </authorList>
    </citation>
    <scope>NUCLEOTIDE SEQUENCE [LARGE SCALE GENOMIC DNA]</scope>
    <source>
        <strain evidence="2 3">DSM 5079</strain>
    </source>
</reference>
<keyword evidence="1" id="KW-0812">Transmembrane</keyword>
<keyword evidence="1" id="KW-0472">Membrane</keyword>
<feature type="transmembrane region" description="Helical" evidence="1">
    <location>
        <begin position="6"/>
        <end position="25"/>
    </location>
</feature>
<comment type="caution">
    <text evidence="2">The sequence shown here is derived from an EMBL/GenBank/DDBJ whole genome shotgun (WGS) entry which is preliminary data.</text>
</comment>